<evidence type="ECO:0000313" key="2">
    <source>
        <dbReference type="Proteomes" id="UP000679779"/>
    </source>
</evidence>
<keyword evidence="2" id="KW-1185">Reference proteome</keyword>
<dbReference type="PANTHER" id="PTHR33639:SF2">
    <property type="entry name" value="DUF393 DOMAIN-CONTAINING PROTEIN"/>
    <property type="match status" value="1"/>
</dbReference>
<dbReference type="Proteomes" id="UP000679779">
    <property type="component" value="Unassembled WGS sequence"/>
</dbReference>
<dbReference type="InterPro" id="IPR052927">
    <property type="entry name" value="DCC_oxidoreductase"/>
</dbReference>
<evidence type="ECO:0008006" key="3">
    <source>
        <dbReference type="Google" id="ProtNLM"/>
    </source>
</evidence>
<comment type="caution">
    <text evidence="1">The sequence shown here is derived from an EMBL/GenBank/DDBJ whole genome shotgun (WGS) entry which is preliminary data.</text>
</comment>
<dbReference type="InterPro" id="IPR007263">
    <property type="entry name" value="DCC1-like"/>
</dbReference>
<dbReference type="RefSeq" id="WP_160042753.1">
    <property type="nucleotide sequence ID" value="NZ_BORQ01000003.1"/>
</dbReference>
<reference evidence="1" key="1">
    <citation type="submission" date="2021-03" db="EMBL/GenBank/DDBJ databases">
        <title>Antimicrobial resistance genes in bacteria isolated from Japanese honey, and their potential for conferring macrolide and lincosamide resistance in the American foulbrood pathogen Paenibacillus larvae.</title>
        <authorList>
            <person name="Okamoto M."/>
            <person name="Kumagai M."/>
            <person name="Kanamori H."/>
            <person name="Takamatsu D."/>
        </authorList>
    </citation>
    <scope>NUCLEOTIDE SEQUENCE</scope>
    <source>
        <strain evidence="1">J2TS6</strain>
    </source>
</reference>
<dbReference type="Pfam" id="PF04134">
    <property type="entry name" value="DCC1-like"/>
    <property type="match status" value="1"/>
</dbReference>
<protein>
    <recommendedName>
        <fullName evidence="3">Thiol-disulfide oxidoreductase DCC family protein</fullName>
    </recommendedName>
</protein>
<dbReference type="PANTHER" id="PTHR33639">
    <property type="entry name" value="THIOL-DISULFIDE OXIDOREDUCTASE DCC"/>
    <property type="match status" value="1"/>
</dbReference>
<proteinExistence type="predicted"/>
<name>A0A919XI86_9BACL</name>
<accession>A0A919XI86</accession>
<dbReference type="GO" id="GO:0015035">
    <property type="term" value="F:protein-disulfide reductase activity"/>
    <property type="evidence" value="ECO:0007669"/>
    <property type="project" value="InterPro"/>
</dbReference>
<sequence>METKRAPESGSEGIVLVDGVCHLCQGLTRFIIERDPKAKFRFASLQSEIGSELLTKGGMPADEIDTVVLIENGRYYVRSAAVLRIFRQLRMPWPLLCIFVIVPAPIRDRLYRYVARNRYRWFGKEEQCLLPTPELKKRFL</sequence>
<evidence type="ECO:0000313" key="1">
    <source>
        <dbReference type="EMBL" id="GIO31868.1"/>
    </source>
</evidence>
<dbReference type="AlphaFoldDB" id="A0A919XI86"/>
<dbReference type="EMBL" id="BORQ01000003">
    <property type="protein sequence ID" value="GIO31868.1"/>
    <property type="molecule type" value="Genomic_DNA"/>
</dbReference>
<gene>
    <name evidence="1" type="primary">yuxK</name>
    <name evidence="1" type="ORF">J2TS6_30090</name>
</gene>
<organism evidence="1 2">
    <name type="scientific">Paenibacillus albilobatus</name>
    <dbReference type="NCBI Taxonomy" id="2716884"/>
    <lineage>
        <taxon>Bacteria</taxon>
        <taxon>Bacillati</taxon>
        <taxon>Bacillota</taxon>
        <taxon>Bacilli</taxon>
        <taxon>Bacillales</taxon>
        <taxon>Paenibacillaceae</taxon>
        <taxon>Paenibacillus</taxon>
    </lineage>
</organism>